<dbReference type="EMBL" id="WOAD01000082">
    <property type="protein sequence ID" value="MUI39661.1"/>
    <property type="molecule type" value="Genomic_DNA"/>
</dbReference>
<evidence type="ECO:0000313" key="1">
    <source>
        <dbReference type="EMBL" id="MUI39661.1"/>
    </source>
</evidence>
<sequence length="112" mass="12419">MHVRVVELMVAGVRRPREECLADPGTIGTLSIGDIPIGTAEKRPLHAAQLWERWGTSARRGLLPPLFDVQVLRITPRGLLLRGFQVDTSNRPNTAQHAQEWWAVPIEKPGAA</sequence>
<proteinExistence type="predicted"/>
<comment type="caution">
    <text evidence="1">The sequence shown here is derived from an EMBL/GenBank/DDBJ whole genome shotgun (WGS) entry which is preliminary data.</text>
</comment>
<accession>A0A844NVM8</accession>
<reference evidence="1 2" key="1">
    <citation type="submission" date="2019-11" db="EMBL/GenBank/DDBJ databases">
        <title>Genomes of ocular Pseudomonas aeruginosa isolates.</title>
        <authorList>
            <person name="Khan M."/>
            <person name="Rice S.A."/>
            <person name="Willcox M.D.P."/>
            <person name="Stapleton F."/>
        </authorList>
    </citation>
    <scope>NUCLEOTIDE SEQUENCE [LARGE SCALE GENOMIC DNA]</scope>
    <source>
        <strain evidence="1 2">PA221</strain>
    </source>
</reference>
<gene>
    <name evidence="1" type="ORF">GNQ48_32355</name>
</gene>
<dbReference type="AlphaFoldDB" id="A0A844NVM8"/>
<dbReference type="RefSeq" id="WP_031285304.1">
    <property type="nucleotide sequence ID" value="NZ_CP121766.1"/>
</dbReference>
<name>A0A844NVM8_PSEAI</name>
<organism evidence="1 2">
    <name type="scientific">Pseudomonas aeruginosa</name>
    <dbReference type="NCBI Taxonomy" id="287"/>
    <lineage>
        <taxon>Bacteria</taxon>
        <taxon>Pseudomonadati</taxon>
        <taxon>Pseudomonadota</taxon>
        <taxon>Gammaproteobacteria</taxon>
        <taxon>Pseudomonadales</taxon>
        <taxon>Pseudomonadaceae</taxon>
        <taxon>Pseudomonas</taxon>
    </lineage>
</organism>
<dbReference type="Proteomes" id="UP000433532">
    <property type="component" value="Unassembled WGS sequence"/>
</dbReference>
<evidence type="ECO:0000313" key="2">
    <source>
        <dbReference type="Proteomes" id="UP000433532"/>
    </source>
</evidence>
<protein>
    <submittedName>
        <fullName evidence="1">Uncharacterized protein</fullName>
    </submittedName>
</protein>